<keyword evidence="3" id="KW-1185">Reference proteome</keyword>
<protein>
    <submittedName>
        <fullName evidence="2">Uncharacterized protein</fullName>
    </submittedName>
</protein>
<evidence type="ECO:0000313" key="2">
    <source>
        <dbReference type="EMBL" id="OMJ93754.1"/>
    </source>
</evidence>
<feature type="region of interest" description="Disordered" evidence="1">
    <location>
        <begin position="71"/>
        <end position="151"/>
    </location>
</feature>
<feature type="compositionally biased region" description="Low complexity" evidence="1">
    <location>
        <begin position="81"/>
        <end position="91"/>
    </location>
</feature>
<comment type="caution">
    <text evidence="2">The sequence shown here is derived from an EMBL/GenBank/DDBJ whole genome shotgun (WGS) entry which is preliminary data.</text>
</comment>
<sequence length="166" mass="18993">MDFIVNHPTISKFLLQFPSENWKPVIITTILNGIPHTQIQLKTISENQLTLLPILKDQLNYMKNELDKLSKSLEEPKNFPKSSIKKTTSGIKTHEKTQKKYEEVSKNQNNSSSKKGMLMINDMNDDKNKSTLRNKSANSLKSSKPPMKPRAIPKYLANVDSKIRIL</sequence>
<proteinExistence type="predicted"/>
<gene>
    <name evidence="2" type="ORF">SteCoe_3195</name>
</gene>
<accession>A0A1R2CXL9</accession>
<feature type="compositionally biased region" description="Basic and acidic residues" evidence="1">
    <location>
        <begin position="92"/>
        <end position="105"/>
    </location>
</feature>
<dbReference type="EMBL" id="MPUH01000037">
    <property type="protein sequence ID" value="OMJ93754.1"/>
    <property type="molecule type" value="Genomic_DNA"/>
</dbReference>
<evidence type="ECO:0000313" key="3">
    <source>
        <dbReference type="Proteomes" id="UP000187209"/>
    </source>
</evidence>
<feature type="compositionally biased region" description="Polar residues" evidence="1">
    <location>
        <begin position="131"/>
        <end position="142"/>
    </location>
</feature>
<feature type="compositionally biased region" description="Low complexity" evidence="1">
    <location>
        <begin position="106"/>
        <end position="115"/>
    </location>
</feature>
<name>A0A1R2CXL9_9CILI</name>
<reference evidence="2 3" key="1">
    <citation type="submission" date="2016-11" db="EMBL/GenBank/DDBJ databases">
        <title>The macronuclear genome of Stentor coeruleus: a giant cell with tiny introns.</title>
        <authorList>
            <person name="Slabodnick M."/>
            <person name="Ruby J.G."/>
            <person name="Reiff S.B."/>
            <person name="Swart E.C."/>
            <person name="Gosai S."/>
            <person name="Prabakaran S."/>
            <person name="Witkowska E."/>
            <person name="Larue G.E."/>
            <person name="Fisher S."/>
            <person name="Freeman R.M."/>
            <person name="Gunawardena J."/>
            <person name="Chu W."/>
            <person name="Stover N.A."/>
            <person name="Gregory B.D."/>
            <person name="Nowacki M."/>
            <person name="Derisi J."/>
            <person name="Roy S.W."/>
            <person name="Marshall W.F."/>
            <person name="Sood P."/>
        </authorList>
    </citation>
    <scope>NUCLEOTIDE SEQUENCE [LARGE SCALE GENOMIC DNA]</scope>
    <source>
        <strain evidence="2">WM001</strain>
    </source>
</reference>
<dbReference type="Proteomes" id="UP000187209">
    <property type="component" value="Unassembled WGS sequence"/>
</dbReference>
<organism evidence="2 3">
    <name type="scientific">Stentor coeruleus</name>
    <dbReference type="NCBI Taxonomy" id="5963"/>
    <lineage>
        <taxon>Eukaryota</taxon>
        <taxon>Sar</taxon>
        <taxon>Alveolata</taxon>
        <taxon>Ciliophora</taxon>
        <taxon>Postciliodesmatophora</taxon>
        <taxon>Heterotrichea</taxon>
        <taxon>Heterotrichida</taxon>
        <taxon>Stentoridae</taxon>
        <taxon>Stentor</taxon>
    </lineage>
</organism>
<evidence type="ECO:0000256" key="1">
    <source>
        <dbReference type="SAM" id="MobiDB-lite"/>
    </source>
</evidence>
<dbReference type="AlphaFoldDB" id="A0A1R2CXL9"/>